<dbReference type="VEuPathDB" id="FungiDB:FOC4_g10007004"/>
<evidence type="ECO:0000256" key="6">
    <source>
        <dbReference type="SAM" id="MobiDB-lite"/>
    </source>
</evidence>
<evidence type="ECO:0000313" key="8">
    <source>
        <dbReference type="EMBL" id="RKK64407.1"/>
    </source>
</evidence>
<feature type="compositionally biased region" description="Polar residues" evidence="6">
    <location>
        <begin position="175"/>
        <end position="188"/>
    </location>
</feature>
<comment type="caution">
    <text evidence="8">The sequence shown here is derived from an EMBL/GenBank/DDBJ whole genome shotgun (WGS) entry which is preliminary data.</text>
</comment>
<gene>
    <name evidence="8" type="ORF">BFJ69_g16722</name>
</gene>
<feature type="domain" description="BZIP" evidence="7">
    <location>
        <begin position="193"/>
        <end position="256"/>
    </location>
</feature>
<dbReference type="Proteomes" id="UP000285084">
    <property type="component" value="Unassembled WGS sequence"/>
</dbReference>
<dbReference type="PROSITE" id="PS00036">
    <property type="entry name" value="BZIP_BASIC"/>
    <property type="match status" value="1"/>
</dbReference>
<dbReference type="VEuPathDB" id="FungiDB:FOMG_18995"/>
<evidence type="ECO:0000256" key="3">
    <source>
        <dbReference type="ARBA" id="ARBA00023125"/>
    </source>
</evidence>
<feature type="compositionally biased region" description="Basic and acidic residues" evidence="6">
    <location>
        <begin position="193"/>
        <end position="204"/>
    </location>
</feature>
<comment type="subcellular location">
    <subcellularLocation>
        <location evidence="1">Nucleus</location>
    </subcellularLocation>
</comment>
<dbReference type="InterPro" id="IPR046347">
    <property type="entry name" value="bZIP_sf"/>
</dbReference>
<dbReference type="GO" id="GO:0003700">
    <property type="term" value="F:DNA-binding transcription factor activity"/>
    <property type="evidence" value="ECO:0007669"/>
    <property type="project" value="InterPro"/>
</dbReference>
<dbReference type="AlphaFoldDB" id="A0A420MAD3"/>
<dbReference type="VEuPathDB" id="FungiDB:FOIG_06891"/>
<reference evidence="8 9" key="1">
    <citation type="journal article" date="2018" name="Sci. Rep.">
        <title>Characterisation of pathogen-specific regions and novel effector candidates in Fusarium oxysporum f. sp. cepae.</title>
        <authorList>
            <person name="Armitage A.D."/>
            <person name="Taylor A."/>
            <person name="Sobczyk M.K."/>
            <person name="Baxter L."/>
            <person name="Greenfield B.P."/>
            <person name="Bates H.J."/>
            <person name="Wilson F."/>
            <person name="Jackson A.C."/>
            <person name="Ott S."/>
            <person name="Harrison R.J."/>
            <person name="Clarkson J.P."/>
        </authorList>
    </citation>
    <scope>NUCLEOTIDE SEQUENCE [LARGE SCALE GENOMIC DNA]</scope>
    <source>
        <strain evidence="8 9">Fo_A13</strain>
    </source>
</reference>
<evidence type="ECO:0000256" key="1">
    <source>
        <dbReference type="ARBA" id="ARBA00004123"/>
    </source>
</evidence>
<name>A0A420MAD3_FUSOX</name>
<dbReference type="InterPro" id="IPR051027">
    <property type="entry name" value="bZIP_transcription_factors"/>
</dbReference>
<feature type="compositionally biased region" description="Polar residues" evidence="6">
    <location>
        <begin position="86"/>
        <end position="101"/>
    </location>
</feature>
<dbReference type="SMART" id="SM00338">
    <property type="entry name" value="BRLZ"/>
    <property type="match status" value="1"/>
</dbReference>
<dbReference type="PRINTS" id="PR00043">
    <property type="entry name" value="LEUZIPPRJUN"/>
</dbReference>
<feature type="region of interest" description="Disordered" evidence="6">
    <location>
        <begin position="85"/>
        <end position="229"/>
    </location>
</feature>
<dbReference type="VEuPathDB" id="FungiDB:FOXG_07006"/>
<evidence type="ECO:0000256" key="4">
    <source>
        <dbReference type="ARBA" id="ARBA00023163"/>
    </source>
</evidence>
<dbReference type="VEuPathDB" id="FungiDB:HZS61_009040"/>
<feature type="compositionally biased region" description="Basic and acidic residues" evidence="6">
    <location>
        <begin position="158"/>
        <end position="168"/>
    </location>
</feature>
<dbReference type="InterPro" id="IPR004827">
    <property type="entry name" value="bZIP"/>
</dbReference>
<feature type="compositionally biased region" description="Basic and acidic residues" evidence="6">
    <location>
        <begin position="214"/>
        <end position="228"/>
    </location>
</feature>
<evidence type="ECO:0000256" key="2">
    <source>
        <dbReference type="ARBA" id="ARBA00023015"/>
    </source>
</evidence>
<dbReference type="InterPro" id="IPR002112">
    <property type="entry name" value="Leuzip_Jun"/>
</dbReference>
<keyword evidence="4" id="KW-0804">Transcription</keyword>
<keyword evidence="2" id="KW-0805">Transcription regulation</keyword>
<protein>
    <recommendedName>
        <fullName evidence="7">BZIP domain-containing protein</fullName>
    </recommendedName>
</protein>
<dbReference type="VEuPathDB" id="FungiDB:FOZG_17151"/>
<evidence type="ECO:0000259" key="7">
    <source>
        <dbReference type="PROSITE" id="PS50217"/>
    </source>
</evidence>
<dbReference type="EMBL" id="MRCX01000524">
    <property type="protein sequence ID" value="RKK64407.1"/>
    <property type="molecule type" value="Genomic_DNA"/>
</dbReference>
<dbReference type="VEuPathDB" id="FungiDB:FOC1_g10004624"/>
<evidence type="ECO:0000256" key="5">
    <source>
        <dbReference type="ARBA" id="ARBA00023242"/>
    </source>
</evidence>
<evidence type="ECO:0000313" key="9">
    <source>
        <dbReference type="Proteomes" id="UP000285084"/>
    </source>
</evidence>
<accession>A0A420MAD3</accession>
<dbReference type="CDD" id="cd14687">
    <property type="entry name" value="bZIP_ATF2"/>
    <property type="match status" value="1"/>
</dbReference>
<keyword evidence="3" id="KW-0238">DNA-binding</keyword>
<proteinExistence type="predicted"/>
<dbReference type="Gene3D" id="1.20.5.170">
    <property type="match status" value="1"/>
</dbReference>
<dbReference type="SUPFAM" id="SSF57959">
    <property type="entry name" value="Leucine zipper domain"/>
    <property type="match status" value="1"/>
</dbReference>
<dbReference type="PROSITE" id="PS50217">
    <property type="entry name" value="BZIP"/>
    <property type="match status" value="1"/>
</dbReference>
<dbReference type="GO" id="GO:0005634">
    <property type="term" value="C:nucleus"/>
    <property type="evidence" value="ECO:0007669"/>
    <property type="project" value="UniProtKB-SubCell"/>
</dbReference>
<dbReference type="Pfam" id="PF07716">
    <property type="entry name" value="bZIP_2"/>
    <property type="match status" value="1"/>
</dbReference>
<dbReference type="PANTHER" id="PTHR19304">
    <property type="entry name" value="CYCLIC-AMP RESPONSE ELEMENT BINDING PROTEIN"/>
    <property type="match status" value="1"/>
</dbReference>
<organism evidence="8 9">
    <name type="scientific">Fusarium oxysporum</name>
    <name type="common">Fusarium vascular wilt</name>
    <dbReference type="NCBI Taxonomy" id="5507"/>
    <lineage>
        <taxon>Eukaryota</taxon>
        <taxon>Fungi</taxon>
        <taxon>Dikarya</taxon>
        <taxon>Ascomycota</taxon>
        <taxon>Pezizomycotina</taxon>
        <taxon>Sordariomycetes</taxon>
        <taxon>Hypocreomycetidae</taxon>
        <taxon>Hypocreales</taxon>
        <taxon>Nectriaceae</taxon>
        <taxon>Fusarium</taxon>
        <taxon>Fusarium oxysporum species complex</taxon>
    </lineage>
</organism>
<keyword evidence="5" id="KW-0539">Nucleus</keyword>
<sequence>MGTVHPAYLQDPLGDDMQAYDTYAPTPDVYFMRQDPSGMNTYGALPQSHWGQWWSPEDASFAKSTNMTAPNVLAQEESRYNYTYDPETSTQWDSPATSTHSYPVPSPATDPTSLDIPVGDTESRRSSSSTEADKQKRKRSTTKPTASMPTRRMLTKAIKQEATHEKPKGRGSKAKSASQPTEESSPQSDDGLDEYRKKIQERNRVASKKFRVKKREDSKKLQADEESMKQTNHKLLSSVSDLTQQVYELKMKLLQHTDCDCHQIQEYIANEANQYIHVMVGDNCASSTSPFTSLPIRFSTKANHDV</sequence>
<dbReference type="GO" id="GO:0003677">
    <property type="term" value="F:DNA binding"/>
    <property type="evidence" value="ECO:0007669"/>
    <property type="project" value="UniProtKB-KW"/>
</dbReference>